<evidence type="ECO:0000313" key="8">
    <source>
        <dbReference type="Proteomes" id="UP000598997"/>
    </source>
</evidence>
<name>A0A916YHS4_9SPHN</name>
<dbReference type="InterPro" id="IPR041490">
    <property type="entry name" value="KstR2_TetR_C"/>
</dbReference>
<organism evidence="7 8">
    <name type="scientific">Croceicoccus pelagius</name>
    <dbReference type="NCBI Taxonomy" id="1703341"/>
    <lineage>
        <taxon>Bacteria</taxon>
        <taxon>Pseudomonadati</taxon>
        <taxon>Pseudomonadota</taxon>
        <taxon>Alphaproteobacteria</taxon>
        <taxon>Sphingomonadales</taxon>
        <taxon>Erythrobacteraceae</taxon>
        <taxon>Croceicoccus</taxon>
    </lineage>
</organism>
<keyword evidence="1" id="KW-0678">Repressor</keyword>
<dbReference type="PANTHER" id="PTHR30055:SF175">
    <property type="entry name" value="HTH-TYPE TRANSCRIPTIONAL REPRESSOR KSTR2"/>
    <property type="match status" value="1"/>
</dbReference>
<sequence>MTDASPFRTAEQKEAERAAKRDAVLSAAARMFNERGFANTSLDDVAAQLGVSKRTIYHYYPTKDRVLLECLKKGLGQLLDAADEARSREGSGRDRLAYFLCRYAVITMDDFGRCVIRTGVEQLKSESMPEYREMKRGIDAAMGEFLHEAVKDGSVACENEKLAVFAMAGALNWPARWHDPDGALSKEEIAGQLVEFLMQGLSPRT</sequence>
<dbReference type="Gene3D" id="1.10.10.60">
    <property type="entry name" value="Homeodomain-like"/>
    <property type="match status" value="1"/>
</dbReference>
<protein>
    <submittedName>
        <fullName evidence="7">TetR family transcriptional regulator</fullName>
    </submittedName>
</protein>
<keyword evidence="8" id="KW-1185">Reference proteome</keyword>
<dbReference type="PRINTS" id="PR00455">
    <property type="entry name" value="HTHTETR"/>
</dbReference>
<feature type="DNA-binding region" description="H-T-H motif" evidence="5">
    <location>
        <begin position="41"/>
        <end position="60"/>
    </location>
</feature>
<proteinExistence type="predicted"/>
<dbReference type="GO" id="GO:0003700">
    <property type="term" value="F:DNA-binding transcription factor activity"/>
    <property type="evidence" value="ECO:0007669"/>
    <property type="project" value="TreeGrafter"/>
</dbReference>
<dbReference type="RefSeq" id="WP_066761184.1">
    <property type="nucleotide sequence ID" value="NZ_BMIO01000005.1"/>
</dbReference>
<dbReference type="PANTHER" id="PTHR30055">
    <property type="entry name" value="HTH-TYPE TRANSCRIPTIONAL REGULATOR RUTR"/>
    <property type="match status" value="1"/>
</dbReference>
<evidence type="ECO:0000256" key="2">
    <source>
        <dbReference type="ARBA" id="ARBA00023015"/>
    </source>
</evidence>
<comment type="caution">
    <text evidence="7">The sequence shown here is derived from an EMBL/GenBank/DDBJ whole genome shotgun (WGS) entry which is preliminary data.</text>
</comment>
<dbReference type="Pfam" id="PF17932">
    <property type="entry name" value="TetR_C_24"/>
    <property type="match status" value="1"/>
</dbReference>
<dbReference type="InterPro" id="IPR009057">
    <property type="entry name" value="Homeodomain-like_sf"/>
</dbReference>
<dbReference type="SUPFAM" id="SSF48498">
    <property type="entry name" value="Tetracyclin repressor-like, C-terminal domain"/>
    <property type="match status" value="1"/>
</dbReference>
<evidence type="ECO:0000259" key="6">
    <source>
        <dbReference type="PROSITE" id="PS50977"/>
    </source>
</evidence>
<dbReference type="Pfam" id="PF00440">
    <property type="entry name" value="TetR_N"/>
    <property type="match status" value="1"/>
</dbReference>
<feature type="domain" description="HTH tetR-type" evidence="6">
    <location>
        <begin position="18"/>
        <end position="78"/>
    </location>
</feature>
<dbReference type="InterPro" id="IPR036271">
    <property type="entry name" value="Tet_transcr_reg_TetR-rel_C_sf"/>
</dbReference>
<dbReference type="SUPFAM" id="SSF46689">
    <property type="entry name" value="Homeodomain-like"/>
    <property type="match status" value="1"/>
</dbReference>
<evidence type="ECO:0000256" key="1">
    <source>
        <dbReference type="ARBA" id="ARBA00022491"/>
    </source>
</evidence>
<evidence type="ECO:0000313" key="7">
    <source>
        <dbReference type="EMBL" id="GGD45587.1"/>
    </source>
</evidence>
<dbReference type="EMBL" id="BMIO01000005">
    <property type="protein sequence ID" value="GGD45587.1"/>
    <property type="molecule type" value="Genomic_DNA"/>
</dbReference>
<gene>
    <name evidence="7" type="ORF">GCM10010989_19700</name>
</gene>
<evidence type="ECO:0000256" key="5">
    <source>
        <dbReference type="PROSITE-ProRule" id="PRU00335"/>
    </source>
</evidence>
<dbReference type="FunFam" id="1.10.10.60:FF:000141">
    <property type="entry name" value="TetR family transcriptional regulator"/>
    <property type="match status" value="1"/>
</dbReference>
<dbReference type="OrthoDB" id="2356263at2"/>
<evidence type="ECO:0000256" key="3">
    <source>
        <dbReference type="ARBA" id="ARBA00023125"/>
    </source>
</evidence>
<dbReference type="Proteomes" id="UP000598997">
    <property type="component" value="Unassembled WGS sequence"/>
</dbReference>
<keyword evidence="4" id="KW-0804">Transcription</keyword>
<dbReference type="InterPro" id="IPR001647">
    <property type="entry name" value="HTH_TetR"/>
</dbReference>
<evidence type="ECO:0000256" key="4">
    <source>
        <dbReference type="ARBA" id="ARBA00023163"/>
    </source>
</evidence>
<accession>A0A916YHS4</accession>
<dbReference type="GO" id="GO:0000976">
    <property type="term" value="F:transcription cis-regulatory region binding"/>
    <property type="evidence" value="ECO:0007669"/>
    <property type="project" value="TreeGrafter"/>
</dbReference>
<reference evidence="7 8" key="1">
    <citation type="journal article" date="2014" name="Int. J. Syst. Evol. Microbiol.">
        <title>Complete genome sequence of Corynebacterium casei LMG S-19264T (=DSM 44701T), isolated from a smear-ripened cheese.</title>
        <authorList>
            <consortium name="US DOE Joint Genome Institute (JGI-PGF)"/>
            <person name="Walter F."/>
            <person name="Albersmeier A."/>
            <person name="Kalinowski J."/>
            <person name="Ruckert C."/>
        </authorList>
    </citation>
    <scope>NUCLEOTIDE SEQUENCE [LARGE SCALE GENOMIC DNA]</scope>
    <source>
        <strain evidence="7 8">CGMCC 1.15358</strain>
    </source>
</reference>
<dbReference type="Gene3D" id="1.10.357.10">
    <property type="entry name" value="Tetracycline Repressor, domain 2"/>
    <property type="match status" value="1"/>
</dbReference>
<keyword evidence="3 5" id="KW-0238">DNA-binding</keyword>
<dbReference type="InterPro" id="IPR050109">
    <property type="entry name" value="HTH-type_TetR-like_transc_reg"/>
</dbReference>
<keyword evidence="2" id="KW-0805">Transcription regulation</keyword>
<dbReference type="PROSITE" id="PS50977">
    <property type="entry name" value="HTH_TETR_2"/>
    <property type="match status" value="1"/>
</dbReference>
<dbReference type="AlphaFoldDB" id="A0A916YHS4"/>